<evidence type="ECO:0000313" key="1">
    <source>
        <dbReference type="EMBL" id="CAD7420838.1"/>
    </source>
</evidence>
<reference evidence="1" key="1">
    <citation type="submission" date="2020-11" db="EMBL/GenBank/DDBJ databases">
        <authorList>
            <person name="Tran Van P."/>
        </authorList>
    </citation>
    <scope>NUCLEOTIDE SEQUENCE</scope>
</reference>
<proteinExistence type="predicted"/>
<dbReference type="AlphaFoldDB" id="A0A7R9DW23"/>
<protein>
    <submittedName>
        <fullName evidence="1">Uncharacterized protein</fullName>
    </submittedName>
</protein>
<accession>A0A7R9DW23</accession>
<dbReference type="EMBL" id="OD038164">
    <property type="protein sequence ID" value="CAD7420838.1"/>
    <property type="molecule type" value="Genomic_DNA"/>
</dbReference>
<sequence length="102" mass="10649">MTMNACWVRTTAKLLDPSGCAGTPQVRSAVNVNFVVPSKLSCLLETVRTPSALSDLNPTSKVNAKILMNANFLQHVNGINVVSTPLAPIAASTLSTVGVVTL</sequence>
<name>A0A7R9DW23_TIMPO</name>
<organism evidence="1">
    <name type="scientific">Timema poppense</name>
    <name type="common">Walking stick</name>
    <dbReference type="NCBI Taxonomy" id="170557"/>
    <lineage>
        <taxon>Eukaryota</taxon>
        <taxon>Metazoa</taxon>
        <taxon>Ecdysozoa</taxon>
        <taxon>Arthropoda</taxon>
        <taxon>Hexapoda</taxon>
        <taxon>Insecta</taxon>
        <taxon>Pterygota</taxon>
        <taxon>Neoptera</taxon>
        <taxon>Polyneoptera</taxon>
        <taxon>Phasmatodea</taxon>
        <taxon>Timematodea</taxon>
        <taxon>Timematoidea</taxon>
        <taxon>Timematidae</taxon>
        <taxon>Timema</taxon>
    </lineage>
</organism>
<gene>
    <name evidence="1" type="ORF">TPSB3V08_LOCUS14253</name>
</gene>